<comment type="caution">
    <text evidence="2">The sequence shown here is derived from an EMBL/GenBank/DDBJ whole genome shotgun (WGS) entry which is preliminary data.</text>
</comment>
<gene>
    <name evidence="2" type="ORF">J2S64_003903</name>
</gene>
<dbReference type="RefSeq" id="WP_264269281.1">
    <property type="nucleotide sequence ID" value="NZ_BAAAWO010000001.1"/>
</dbReference>
<feature type="transmembrane region" description="Helical" evidence="1">
    <location>
        <begin position="20"/>
        <end position="45"/>
    </location>
</feature>
<organism evidence="2 3">
    <name type="scientific">Paeniglutamicibacter sulfureus</name>
    <dbReference type="NCBI Taxonomy" id="43666"/>
    <lineage>
        <taxon>Bacteria</taxon>
        <taxon>Bacillati</taxon>
        <taxon>Actinomycetota</taxon>
        <taxon>Actinomycetes</taxon>
        <taxon>Micrococcales</taxon>
        <taxon>Micrococcaceae</taxon>
        <taxon>Paeniglutamicibacter</taxon>
    </lineage>
</organism>
<dbReference type="Proteomes" id="UP001183817">
    <property type="component" value="Unassembled WGS sequence"/>
</dbReference>
<feature type="transmembrane region" description="Helical" evidence="1">
    <location>
        <begin position="57"/>
        <end position="76"/>
    </location>
</feature>
<keyword evidence="3" id="KW-1185">Reference proteome</keyword>
<feature type="transmembrane region" description="Helical" evidence="1">
    <location>
        <begin position="128"/>
        <end position="150"/>
    </location>
</feature>
<evidence type="ECO:0000313" key="2">
    <source>
        <dbReference type="EMBL" id="MDR7360212.1"/>
    </source>
</evidence>
<keyword evidence="1" id="KW-0472">Membrane</keyword>
<accession>A0ABU2BNI5</accession>
<reference evidence="2 3" key="1">
    <citation type="submission" date="2023-07" db="EMBL/GenBank/DDBJ databases">
        <title>Sequencing the genomes of 1000 actinobacteria strains.</title>
        <authorList>
            <person name="Klenk H.-P."/>
        </authorList>
    </citation>
    <scope>NUCLEOTIDE SEQUENCE [LARGE SCALE GENOMIC DNA]</scope>
    <source>
        <strain evidence="2 3">DSM 20167</strain>
    </source>
</reference>
<keyword evidence="1" id="KW-0812">Transmembrane</keyword>
<evidence type="ECO:0008006" key="4">
    <source>
        <dbReference type="Google" id="ProtNLM"/>
    </source>
</evidence>
<evidence type="ECO:0000256" key="1">
    <source>
        <dbReference type="SAM" id="Phobius"/>
    </source>
</evidence>
<name>A0ABU2BNI5_9MICC</name>
<protein>
    <recommendedName>
        <fullName evidence="4">DUF2214 family protein</fullName>
    </recommendedName>
</protein>
<keyword evidence="1" id="KW-1133">Transmembrane helix</keyword>
<evidence type="ECO:0000313" key="3">
    <source>
        <dbReference type="Proteomes" id="UP001183817"/>
    </source>
</evidence>
<sequence length="158" mass="16816">MTVGGSLDAALGVQQIALAVHIMAMVVSLGAILLIDWVGLLWLLGRRQIHEPGRVESAAVLLIWGGLGMLLLSGAFISPDLSDTPTRVKLACVLVLMLNGVAIAPVMKRLHEMPASTKFSQLSLGLRARMLMALSISQACWWSAVVIGLLNSAIRRGP</sequence>
<proteinExistence type="predicted"/>
<dbReference type="EMBL" id="JAVDYI010000001">
    <property type="protein sequence ID" value="MDR7360212.1"/>
    <property type="molecule type" value="Genomic_DNA"/>
</dbReference>